<dbReference type="SUPFAM" id="SSF53597">
    <property type="entry name" value="Dihydrofolate reductase-like"/>
    <property type="match status" value="1"/>
</dbReference>
<proteinExistence type="predicted"/>
<feature type="domain" description="Bacterial bifunctional deaminase-reductase C-terminal" evidence="1">
    <location>
        <begin position="2"/>
        <end position="171"/>
    </location>
</feature>
<accession>A0ABN1ZZQ6</accession>
<dbReference type="Gene3D" id="3.40.430.10">
    <property type="entry name" value="Dihydrofolate Reductase, subunit A"/>
    <property type="match status" value="1"/>
</dbReference>
<dbReference type="EMBL" id="BAAANC010000001">
    <property type="protein sequence ID" value="GAA1508240.1"/>
    <property type="molecule type" value="Genomic_DNA"/>
</dbReference>
<comment type="caution">
    <text evidence="2">The sequence shown here is derived from an EMBL/GenBank/DDBJ whole genome shotgun (WGS) entry which is preliminary data.</text>
</comment>
<sequence length="182" mass="19765">MPKLISFLGISLDGFHADSSGGLEWQTFGPEFTAYSVEQLDEVDALLFGRTTYDGMVRYWPEQAGSDFDHGVASRMNAIRKYVVSRSLATADWNNTSLLREISEVEAIAAGKVAIFGSSSVTVDLIRRGLLDELRLMVNPVVLGSGARLLDGLDLTAFTLARTRAFEAGNVLLTYRPVVSGG</sequence>
<dbReference type="InterPro" id="IPR002734">
    <property type="entry name" value="RibDG_C"/>
</dbReference>
<keyword evidence="3" id="KW-1185">Reference proteome</keyword>
<dbReference type="Pfam" id="PF01872">
    <property type="entry name" value="RibD_C"/>
    <property type="match status" value="1"/>
</dbReference>
<evidence type="ECO:0000313" key="2">
    <source>
        <dbReference type="EMBL" id="GAA1508240.1"/>
    </source>
</evidence>
<name>A0ABN1ZZQ6_9ACTN</name>
<dbReference type="PANTHER" id="PTHR38011:SF11">
    <property type="entry name" value="2,5-DIAMINO-6-RIBOSYLAMINO-4(3H)-PYRIMIDINONE 5'-PHOSPHATE REDUCTASE"/>
    <property type="match status" value="1"/>
</dbReference>
<protein>
    <submittedName>
        <fullName evidence="2">Dihydrofolate reductase family protein</fullName>
    </submittedName>
</protein>
<evidence type="ECO:0000259" key="1">
    <source>
        <dbReference type="Pfam" id="PF01872"/>
    </source>
</evidence>
<dbReference type="PANTHER" id="PTHR38011">
    <property type="entry name" value="DIHYDROFOLATE REDUCTASE FAMILY PROTEIN (AFU_ORTHOLOGUE AFUA_8G06820)"/>
    <property type="match status" value="1"/>
</dbReference>
<dbReference type="InterPro" id="IPR050765">
    <property type="entry name" value="Riboflavin_Biosynth_HTPR"/>
</dbReference>
<reference evidence="2 3" key="1">
    <citation type="journal article" date="2019" name="Int. J. Syst. Evol. Microbiol.">
        <title>The Global Catalogue of Microorganisms (GCM) 10K type strain sequencing project: providing services to taxonomists for standard genome sequencing and annotation.</title>
        <authorList>
            <consortium name="The Broad Institute Genomics Platform"/>
            <consortium name="The Broad Institute Genome Sequencing Center for Infectious Disease"/>
            <person name="Wu L."/>
            <person name="Ma J."/>
        </authorList>
    </citation>
    <scope>NUCLEOTIDE SEQUENCE [LARGE SCALE GENOMIC DNA]</scope>
    <source>
        <strain evidence="2 3">JCM 14303</strain>
    </source>
</reference>
<dbReference type="Proteomes" id="UP001500363">
    <property type="component" value="Unassembled WGS sequence"/>
</dbReference>
<evidence type="ECO:0000313" key="3">
    <source>
        <dbReference type="Proteomes" id="UP001500363"/>
    </source>
</evidence>
<dbReference type="RefSeq" id="WP_344167564.1">
    <property type="nucleotide sequence ID" value="NZ_BAAANC010000001.1"/>
</dbReference>
<gene>
    <name evidence="2" type="ORF">GCM10009741_01150</name>
</gene>
<organism evidence="2 3">
    <name type="scientific">Kribbella lupini</name>
    <dbReference type="NCBI Taxonomy" id="291602"/>
    <lineage>
        <taxon>Bacteria</taxon>
        <taxon>Bacillati</taxon>
        <taxon>Actinomycetota</taxon>
        <taxon>Actinomycetes</taxon>
        <taxon>Propionibacteriales</taxon>
        <taxon>Kribbellaceae</taxon>
        <taxon>Kribbella</taxon>
    </lineage>
</organism>
<dbReference type="InterPro" id="IPR024072">
    <property type="entry name" value="DHFR-like_dom_sf"/>
</dbReference>